<dbReference type="PANTHER" id="PTHR12631:SF11">
    <property type="entry name" value="GLYCOSIDE HYDROLASE FAMILY 5 DOMAIN-CONTAINING PROTEIN"/>
    <property type="match status" value="1"/>
</dbReference>
<dbReference type="GO" id="GO:0004553">
    <property type="term" value="F:hydrolase activity, hydrolyzing O-glycosyl compounds"/>
    <property type="evidence" value="ECO:0007669"/>
    <property type="project" value="TreeGrafter"/>
</dbReference>
<protein>
    <recommendedName>
        <fullName evidence="4">Glycoside hydrolase family 5 domain-containing protein</fullName>
    </recommendedName>
</protein>
<dbReference type="OMA" id="IDAMSTH"/>
<keyword evidence="1" id="KW-1133">Transmembrane helix</keyword>
<dbReference type="InParanoid" id="A0A151Z8Z7"/>
<comment type="caution">
    <text evidence="2">The sequence shown here is derived from an EMBL/GenBank/DDBJ whole genome shotgun (WGS) entry which is preliminary data.</text>
</comment>
<sequence>MENAGIRSNRMLFPCDFFEQWGYNILYDNDSFKSAKQGGQSNFTAFITFKQNDGGFVPSDIYQDIWVSGQPGTVNPGNSFALCVSKMVKTYKADVKIYEVYNEPDWVANWQDTLTWNVSAPTNSQLARFDGDIYTYNRLLRIVWEVAKYFDPTCFIAPGGLGYTTFLDAILRYTDSASNTNPSNTGRNYIDAMSTHFYPIYATNKNNSDQYMKAYQNHQNAFQQVCKKYNFNPSIWIVTEVGVSTQTIGGYYGSDLIARNFFLKLPSYSVKSGVRQNHIFVLSDDNGSSDAHSRMGLYFDYANKPTATIKESTKALKTWDYHLFDKTLDQAKTIEFQSKLPSGVIVFAYSNSTSTCYLIWSDSSNYDKDDNTPSINCPIQSTGYFKQYDYLNNYSTLELLDDSVTIVTTSTPLFIYQTDSPNPSTSSTLRQSSIVAYLFCILFIQLFILLL</sequence>
<dbReference type="InterPro" id="IPR017853">
    <property type="entry name" value="GH"/>
</dbReference>
<name>A0A151Z8Z7_TIELA</name>
<dbReference type="Gene3D" id="3.20.20.80">
    <property type="entry name" value="Glycosidases"/>
    <property type="match status" value="1"/>
</dbReference>
<accession>A0A151Z8Z7</accession>
<dbReference type="Proteomes" id="UP000076078">
    <property type="component" value="Unassembled WGS sequence"/>
</dbReference>
<proteinExistence type="predicted"/>
<dbReference type="PANTHER" id="PTHR12631">
    <property type="entry name" value="ALPHA-L-IDURONIDASE"/>
    <property type="match status" value="1"/>
</dbReference>
<evidence type="ECO:0008006" key="4">
    <source>
        <dbReference type="Google" id="ProtNLM"/>
    </source>
</evidence>
<keyword evidence="1" id="KW-0812">Transmembrane</keyword>
<dbReference type="EMBL" id="LODT01000037">
    <property type="protein sequence ID" value="KYQ90421.1"/>
    <property type="molecule type" value="Genomic_DNA"/>
</dbReference>
<organism evidence="2 3">
    <name type="scientific">Tieghemostelium lacteum</name>
    <name type="common">Slime mold</name>
    <name type="synonym">Dictyostelium lacteum</name>
    <dbReference type="NCBI Taxonomy" id="361077"/>
    <lineage>
        <taxon>Eukaryota</taxon>
        <taxon>Amoebozoa</taxon>
        <taxon>Evosea</taxon>
        <taxon>Eumycetozoa</taxon>
        <taxon>Dictyostelia</taxon>
        <taxon>Dictyosteliales</taxon>
        <taxon>Raperosteliaceae</taxon>
        <taxon>Tieghemostelium</taxon>
    </lineage>
</organism>
<evidence type="ECO:0000313" key="3">
    <source>
        <dbReference type="Proteomes" id="UP000076078"/>
    </source>
</evidence>
<gene>
    <name evidence="2" type="ORF">DLAC_09040</name>
</gene>
<feature type="transmembrane region" description="Helical" evidence="1">
    <location>
        <begin position="434"/>
        <end position="450"/>
    </location>
</feature>
<keyword evidence="1" id="KW-0472">Membrane</keyword>
<reference evidence="2 3" key="1">
    <citation type="submission" date="2015-12" db="EMBL/GenBank/DDBJ databases">
        <title>Dictyostelia acquired genes for synthesis and detection of signals that induce cell-type specialization by lateral gene transfer from prokaryotes.</title>
        <authorList>
            <person name="Gloeckner G."/>
            <person name="Schaap P."/>
        </authorList>
    </citation>
    <scope>NUCLEOTIDE SEQUENCE [LARGE SCALE GENOMIC DNA]</scope>
    <source>
        <strain evidence="2 3">TK</strain>
    </source>
</reference>
<dbReference type="OrthoDB" id="15992at2759"/>
<dbReference type="AlphaFoldDB" id="A0A151Z8Z7"/>
<evidence type="ECO:0000313" key="2">
    <source>
        <dbReference type="EMBL" id="KYQ90421.1"/>
    </source>
</evidence>
<keyword evidence="3" id="KW-1185">Reference proteome</keyword>
<evidence type="ECO:0000256" key="1">
    <source>
        <dbReference type="SAM" id="Phobius"/>
    </source>
</evidence>
<dbReference type="SUPFAM" id="SSF51445">
    <property type="entry name" value="(Trans)glycosidases"/>
    <property type="match status" value="1"/>
</dbReference>
<dbReference type="InterPro" id="IPR051923">
    <property type="entry name" value="Glycosyl_Hydrolase_39"/>
</dbReference>